<comment type="caution">
    <text evidence="2">The sequence shown here is derived from an EMBL/GenBank/DDBJ whole genome shotgun (WGS) entry which is preliminary data.</text>
</comment>
<name>A0A263D6S9_9PSEU</name>
<dbReference type="RefSeq" id="WP_094861646.1">
    <property type="nucleotide sequence ID" value="NZ_NKYE01000003.1"/>
</dbReference>
<sequence length="82" mass="8633">MVPGQQTARAPGDTGGETIERAYRPVLGGVRHLSDHETAPGNGTVVDLLCGMNHVVGSRRAAKRIYDCSACDEVRGERGGQA</sequence>
<feature type="region of interest" description="Disordered" evidence="1">
    <location>
        <begin position="1"/>
        <end position="20"/>
    </location>
</feature>
<evidence type="ECO:0000313" key="2">
    <source>
        <dbReference type="EMBL" id="OZM73889.1"/>
    </source>
</evidence>
<dbReference type="Proteomes" id="UP000242444">
    <property type="component" value="Unassembled WGS sequence"/>
</dbReference>
<evidence type="ECO:0000256" key="1">
    <source>
        <dbReference type="SAM" id="MobiDB-lite"/>
    </source>
</evidence>
<organism evidence="2 3">
    <name type="scientific">Amycolatopsis antarctica</name>
    <dbReference type="NCBI Taxonomy" id="1854586"/>
    <lineage>
        <taxon>Bacteria</taxon>
        <taxon>Bacillati</taxon>
        <taxon>Actinomycetota</taxon>
        <taxon>Actinomycetes</taxon>
        <taxon>Pseudonocardiales</taxon>
        <taxon>Pseudonocardiaceae</taxon>
        <taxon>Amycolatopsis</taxon>
    </lineage>
</organism>
<accession>A0A263D6S9</accession>
<evidence type="ECO:0000313" key="3">
    <source>
        <dbReference type="Proteomes" id="UP000242444"/>
    </source>
</evidence>
<evidence type="ECO:0008006" key="4">
    <source>
        <dbReference type="Google" id="ProtNLM"/>
    </source>
</evidence>
<dbReference type="OrthoDB" id="3636374at2"/>
<reference evidence="2 3" key="1">
    <citation type="submission" date="2017-07" db="EMBL/GenBank/DDBJ databases">
        <title>Amycolatopsis antarcticus sp. nov., isolated from the surface of an Antarcticus brown macroalga.</title>
        <authorList>
            <person name="Wang J."/>
            <person name="Leiva S."/>
            <person name="Huang J."/>
            <person name="Huang Y."/>
        </authorList>
    </citation>
    <scope>NUCLEOTIDE SEQUENCE [LARGE SCALE GENOMIC DNA]</scope>
    <source>
        <strain evidence="2 3">AU-G6</strain>
    </source>
</reference>
<gene>
    <name evidence="2" type="ORF">CFN78_06215</name>
</gene>
<dbReference type="AlphaFoldDB" id="A0A263D6S9"/>
<dbReference type="InParanoid" id="A0A263D6S9"/>
<dbReference type="EMBL" id="NKYE01000003">
    <property type="protein sequence ID" value="OZM73889.1"/>
    <property type="molecule type" value="Genomic_DNA"/>
</dbReference>
<keyword evidence="3" id="KW-1185">Reference proteome</keyword>
<proteinExistence type="predicted"/>
<protein>
    <recommendedName>
        <fullName evidence="4">DUF3039 domain-containing protein</fullName>
    </recommendedName>
</protein>